<evidence type="ECO:0008006" key="4">
    <source>
        <dbReference type="Google" id="ProtNLM"/>
    </source>
</evidence>
<proteinExistence type="predicted"/>
<dbReference type="GeneID" id="114576049"/>
<dbReference type="Proteomes" id="UP000887567">
    <property type="component" value="Unplaced"/>
</dbReference>
<dbReference type="OrthoDB" id="5945453at2759"/>
<dbReference type="EnsemblMetazoa" id="XM_028662054.1">
    <property type="protein sequence ID" value="XP_028517855.1"/>
    <property type="gene ID" value="LOC114576049"/>
</dbReference>
<dbReference type="InterPro" id="IPR029034">
    <property type="entry name" value="Cystine-knot_cytokine"/>
</dbReference>
<name>A0A913YQS6_EXADI</name>
<evidence type="ECO:0000313" key="2">
    <source>
        <dbReference type="EnsemblMetazoa" id="XP_028517855.1"/>
    </source>
</evidence>
<dbReference type="SUPFAM" id="SSF57501">
    <property type="entry name" value="Cystine-knot cytokines"/>
    <property type="match status" value="1"/>
</dbReference>
<sequence length="149" mass="17398">MDAKNKILAIVVAVCLSSLVADAGRCSADKRLSPNKKLKHLRRHYYFVEKVEVAHLRQILKIPRRTRRQVTVVDNNRVGTSLCPWRWIEDEDSNRSPRTFIKAACSECKHYCRAVYFTHRALVKRCDQTTGRVWKWIDVLLPVAYVYDP</sequence>
<feature type="signal peptide" evidence="1">
    <location>
        <begin position="1"/>
        <end position="23"/>
    </location>
</feature>
<keyword evidence="1" id="KW-0732">Signal</keyword>
<evidence type="ECO:0000313" key="3">
    <source>
        <dbReference type="Proteomes" id="UP000887567"/>
    </source>
</evidence>
<organism evidence="2 3">
    <name type="scientific">Exaiptasia diaphana</name>
    <name type="common">Tropical sea anemone</name>
    <name type="synonym">Aiptasia pulchella</name>
    <dbReference type="NCBI Taxonomy" id="2652724"/>
    <lineage>
        <taxon>Eukaryota</taxon>
        <taxon>Metazoa</taxon>
        <taxon>Cnidaria</taxon>
        <taxon>Anthozoa</taxon>
        <taxon>Hexacorallia</taxon>
        <taxon>Actiniaria</taxon>
        <taxon>Aiptasiidae</taxon>
        <taxon>Exaiptasia</taxon>
    </lineage>
</organism>
<dbReference type="KEGG" id="epa:114576049"/>
<evidence type="ECO:0000256" key="1">
    <source>
        <dbReference type="SAM" id="SignalP"/>
    </source>
</evidence>
<dbReference type="AlphaFoldDB" id="A0A913YQS6"/>
<feature type="chain" id="PRO_5037320950" description="Secreted protein" evidence="1">
    <location>
        <begin position="24"/>
        <end position="149"/>
    </location>
</feature>
<dbReference type="Gene3D" id="2.10.90.10">
    <property type="entry name" value="Cystine-knot cytokines"/>
    <property type="match status" value="1"/>
</dbReference>
<protein>
    <recommendedName>
        <fullName evidence="4">Secreted protein</fullName>
    </recommendedName>
</protein>
<reference evidence="2" key="1">
    <citation type="submission" date="2022-11" db="UniProtKB">
        <authorList>
            <consortium name="EnsemblMetazoa"/>
        </authorList>
    </citation>
    <scope>IDENTIFICATION</scope>
</reference>
<accession>A0A913YQS6</accession>
<dbReference type="OMA" id="CSECKHY"/>
<dbReference type="RefSeq" id="XP_028517855.1">
    <property type="nucleotide sequence ID" value="XM_028662054.1"/>
</dbReference>
<keyword evidence="3" id="KW-1185">Reference proteome</keyword>